<gene>
    <name evidence="2" type="primary">31</name>
    <name evidence="2" type="ORF">SEA_TAPIOCA_31</name>
</gene>
<sequence length="163" mass="17317">MSEKQRAIVDSLTLRFVGEDNNGVALHELRAAHVAEVLQGLVGLTSDFDKAGAFHEEGPADSEVLVRPAKPGSFLIEVVRTVVENIDTVRSTATAAGIPSIGVAASRRQGLRLPRQRQREDHLAGRHSPRGLPCGMARAAEAYTPPQKAVAPDNGPAGRSSCH</sequence>
<keyword evidence="3" id="KW-1185">Reference proteome</keyword>
<dbReference type="RefSeq" id="YP_010052304.1">
    <property type="nucleotide sequence ID" value="NC_054455.1"/>
</dbReference>
<dbReference type="KEGG" id="vg:64368120"/>
<feature type="region of interest" description="Disordered" evidence="1">
    <location>
        <begin position="107"/>
        <end position="163"/>
    </location>
</feature>
<protein>
    <submittedName>
        <fullName evidence="2">Uncharacterized protein</fullName>
    </submittedName>
</protein>
<dbReference type="GeneID" id="64368120"/>
<dbReference type="Proteomes" id="UP000263730">
    <property type="component" value="Segment"/>
</dbReference>
<dbReference type="EMBL" id="MH697593">
    <property type="protein sequence ID" value="AXQ53143.1"/>
    <property type="molecule type" value="Genomic_DNA"/>
</dbReference>
<evidence type="ECO:0000256" key="1">
    <source>
        <dbReference type="SAM" id="MobiDB-lite"/>
    </source>
</evidence>
<reference evidence="2 3" key="1">
    <citation type="submission" date="2018-07" db="EMBL/GenBank/DDBJ databases">
        <authorList>
            <person name="Eastep L.A."/>
            <person name="Frommeyer J.R."/>
            <person name="Wei S."/>
            <person name="Ryan A.J."/>
            <person name="Holt M.O."/>
            <person name="Dillingham M.E."/>
            <person name="Kitchens C."/>
            <person name="Shelton D.A."/>
            <person name="Gearner C.V."/>
            <person name="Edds A.C."/>
            <person name="Gaffney B.L."/>
            <person name="Staples A.K."/>
            <person name="King R.A."/>
            <person name="Rinehart C.A."/>
            <person name="Rowland N.S."/>
            <person name="Garlena R.A."/>
            <person name="Russell D.A."/>
            <person name="Pope W.H."/>
            <person name="Jacobs-Sera D."/>
            <person name="Hendrix R.W."/>
            <person name="Hatfull G.F."/>
        </authorList>
    </citation>
    <scope>NUCLEOTIDE SEQUENCE [LARGE SCALE GENOMIC DNA]</scope>
</reference>
<name>A0A385D426_9CAUD</name>
<evidence type="ECO:0000313" key="2">
    <source>
        <dbReference type="EMBL" id="AXQ53143.1"/>
    </source>
</evidence>
<accession>A0A385D426</accession>
<proteinExistence type="predicted"/>
<evidence type="ECO:0000313" key="3">
    <source>
        <dbReference type="Proteomes" id="UP000263730"/>
    </source>
</evidence>
<organism evidence="2 3">
    <name type="scientific">Mycobacterium phage Tapioca</name>
    <dbReference type="NCBI Taxonomy" id="2301545"/>
    <lineage>
        <taxon>Viruses</taxon>
        <taxon>Duplodnaviria</taxon>
        <taxon>Heunggongvirae</taxon>
        <taxon>Uroviricota</taxon>
        <taxon>Caudoviricetes</taxon>
        <taxon>Nclasvirinae</taxon>
        <taxon>Charlievirus</taxon>
        <taxon>Charlievirus Tapioca</taxon>
    </lineage>
</organism>